<feature type="domain" description="KANL3/Tex30 alpha/beta hydrolase-like" evidence="1">
    <location>
        <begin position="81"/>
        <end position="197"/>
    </location>
</feature>
<dbReference type="PANTHER" id="PTHR13136:SF11">
    <property type="entry name" value="TESTIS-EXPRESSED PROTEIN 30"/>
    <property type="match status" value="1"/>
</dbReference>
<dbReference type="SUPFAM" id="SSF53474">
    <property type="entry name" value="alpha/beta-Hydrolases"/>
    <property type="match status" value="1"/>
</dbReference>
<dbReference type="OrthoDB" id="6415022at2759"/>
<dbReference type="InterPro" id="IPR046879">
    <property type="entry name" value="KANL3/Tex30_Abhydrolase"/>
</dbReference>
<dbReference type="STRING" id="225164.V3ZYD8"/>
<evidence type="ECO:0000313" key="2">
    <source>
        <dbReference type="EMBL" id="ESO96548.1"/>
    </source>
</evidence>
<dbReference type="Pfam" id="PF20408">
    <property type="entry name" value="Abhydrolase_11"/>
    <property type="match status" value="1"/>
</dbReference>
<proteinExistence type="predicted"/>
<dbReference type="PANTHER" id="PTHR13136">
    <property type="entry name" value="TESTIS DEVELOPMENT PROTEIN PRTD"/>
    <property type="match status" value="1"/>
</dbReference>
<dbReference type="Gene3D" id="3.40.50.1820">
    <property type="entry name" value="alpha/beta hydrolase"/>
    <property type="match status" value="1"/>
</dbReference>
<accession>V3ZYD8</accession>
<keyword evidence="3" id="KW-1185">Reference proteome</keyword>
<feature type="non-terminal residue" evidence="2">
    <location>
        <position position="1"/>
    </location>
</feature>
<dbReference type="AlphaFoldDB" id="V3ZYD8"/>
<dbReference type="Proteomes" id="UP000030746">
    <property type="component" value="Unassembled WGS sequence"/>
</dbReference>
<dbReference type="EMBL" id="KB201459">
    <property type="protein sequence ID" value="ESO96548.1"/>
    <property type="molecule type" value="Genomic_DNA"/>
</dbReference>
<protein>
    <recommendedName>
        <fullName evidence="1">KANL3/Tex30 alpha/beta hydrolase-like domain-containing protein</fullName>
    </recommendedName>
</protein>
<dbReference type="ESTHER" id="lotgi-v3zyd8">
    <property type="family name" value="NLS3-Tex30"/>
</dbReference>
<name>V3ZYD8_LOTGI</name>
<dbReference type="RefSeq" id="XP_009052901.1">
    <property type="nucleotide sequence ID" value="XM_009054653.1"/>
</dbReference>
<dbReference type="InterPro" id="IPR029058">
    <property type="entry name" value="AB_hydrolase_fold"/>
</dbReference>
<dbReference type="GeneID" id="20231275"/>
<evidence type="ECO:0000313" key="3">
    <source>
        <dbReference type="Proteomes" id="UP000030746"/>
    </source>
</evidence>
<dbReference type="CTD" id="20231275"/>
<sequence>GVILTHGAGGDMNTKQLVLFSEQLAKDGFLVLRFTCKGLNLIHRSNIYLHVLVRFKQTSMLMSLPYSKPFLMYEKFGMIKEGRSMGSRAAVDVANRIKDDSDLKDFVTGVICISYPLYPAKDKLKIRDKPIQELNKPVLFISGSKDEMCAKDTLLDTLSQNKNVSFYWVEEAEHSLEGKGLNLEDTVRQACDKIGTWFKGLGIDLCTSHVKKKAVKRKSIK</sequence>
<organism evidence="2 3">
    <name type="scientific">Lottia gigantea</name>
    <name type="common">Giant owl limpet</name>
    <dbReference type="NCBI Taxonomy" id="225164"/>
    <lineage>
        <taxon>Eukaryota</taxon>
        <taxon>Metazoa</taxon>
        <taxon>Spiralia</taxon>
        <taxon>Lophotrochozoa</taxon>
        <taxon>Mollusca</taxon>
        <taxon>Gastropoda</taxon>
        <taxon>Patellogastropoda</taxon>
        <taxon>Lottioidea</taxon>
        <taxon>Lottiidae</taxon>
        <taxon>Lottia</taxon>
    </lineage>
</organism>
<gene>
    <name evidence="2" type="ORF">LOTGIDRAFT_115858</name>
</gene>
<dbReference type="KEGG" id="lgi:LOTGIDRAFT_115858"/>
<dbReference type="HOGENOM" id="CLU_072792_2_0_1"/>
<evidence type="ECO:0000259" key="1">
    <source>
        <dbReference type="Pfam" id="PF20408"/>
    </source>
</evidence>
<dbReference type="InterPro" id="IPR026555">
    <property type="entry name" value="NSL3/Tex30"/>
</dbReference>
<reference evidence="2 3" key="1">
    <citation type="journal article" date="2013" name="Nature">
        <title>Insights into bilaterian evolution from three spiralian genomes.</title>
        <authorList>
            <person name="Simakov O."/>
            <person name="Marletaz F."/>
            <person name="Cho S.J."/>
            <person name="Edsinger-Gonzales E."/>
            <person name="Havlak P."/>
            <person name="Hellsten U."/>
            <person name="Kuo D.H."/>
            <person name="Larsson T."/>
            <person name="Lv J."/>
            <person name="Arendt D."/>
            <person name="Savage R."/>
            <person name="Osoegawa K."/>
            <person name="de Jong P."/>
            <person name="Grimwood J."/>
            <person name="Chapman J.A."/>
            <person name="Shapiro H."/>
            <person name="Aerts A."/>
            <person name="Otillar R.P."/>
            <person name="Terry A.Y."/>
            <person name="Boore J.L."/>
            <person name="Grigoriev I.V."/>
            <person name="Lindberg D.R."/>
            <person name="Seaver E.C."/>
            <person name="Weisblat D.A."/>
            <person name="Putnam N.H."/>
            <person name="Rokhsar D.S."/>
        </authorList>
    </citation>
    <scope>NUCLEOTIDE SEQUENCE [LARGE SCALE GENOMIC DNA]</scope>
</reference>
<dbReference type="OMA" id="EVFWLQG"/>